<dbReference type="PRINTS" id="PR00420">
    <property type="entry name" value="RNGMNOXGNASE"/>
</dbReference>
<dbReference type="PANTHER" id="PTHR13789">
    <property type="entry name" value="MONOOXYGENASE"/>
    <property type="match status" value="1"/>
</dbReference>
<evidence type="ECO:0000313" key="6">
    <source>
        <dbReference type="Proteomes" id="UP000624183"/>
    </source>
</evidence>
<evidence type="ECO:0000313" key="5">
    <source>
        <dbReference type="EMBL" id="GGZ48927.1"/>
    </source>
</evidence>
<dbReference type="Pfam" id="PF01494">
    <property type="entry name" value="FAD_binding_3"/>
    <property type="match status" value="1"/>
</dbReference>
<evidence type="ECO:0000259" key="4">
    <source>
        <dbReference type="Pfam" id="PF01494"/>
    </source>
</evidence>
<dbReference type="SUPFAM" id="SSF51905">
    <property type="entry name" value="FAD/NAD(P)-binding domain"/>
    <property type="match status" value="1"/>
</dbReference>
<evidence type="ECO:0000256" key="1">
    <source>
        <dbReference type="ARBA" id="ARBA00023002"/>
    </source>
</evidence>
<dbReference type="PANTHER" id="PTHR13789:SF309">
    <property type="entry name" value="PUTATIVE (AFU_ORTHOLOGUE AFUA_6G14510)-RELATED"/>
    <property type="match status" value="1"/>
</dbReference>
<accession>A0ABQ3BNY7</accession>
<protein>
    <submittedName>
        <fullName evidence="5">Flavin-dependent oxidoreductase</fullName>
    </submittedName>
</protein>
<keyword evidence="1" id="KW-0560">Oxidoreductase</keyword>
<dbReference type="InterPro" id="IPR036188">
    <property type="entry name" value="FAD/NAD-bd_sf"/>
</dbReference>
<sequence>MTTASRTARNAGATSGKGRDVAAALRIGVVGGSIAGCAAAVAGSRSGADVTVYERSGAELQDRGFGIVIPPPLHAELVGSGYLDTDMPTAPVGTRVWLTREPGGRSARELARQPSPVTPCNWGLLWQSLRASAGSVRYLQGQPVASVRVDAAGRAVITSARGDEPYDVVVGADGHASATRRLLAPGLRTEPAPYLVWRGAIPLGALAGHPRELDLLRGAWVTLGFPGGHGIFYLIPGGPQDGDGSTGPGNRLLAYAVYGRPPGGAEPGPYVQELAKEHFPAAWADIVARGGRRATACHPVADVQAPRVARPPLLLAGDAAGVTRPHTATGAVKALQDALCLERVLREGPDPATALERYADERTAAGAKLVELGRRMGRALVEEVPDWPAMGQEEVDVWFRGVLAGTWHYLYEDPGKAAGPAVAIASAGPTASAASAVRRPEPDAGSEATVSG</sequence>
<reference evidence="6" key="1">
    <citation type="journal article" date="2019" name="Int. J. Syst. Evol. Microbiol.">
        <title>The Global Catalogue of Microorganisms (GCM) 10K type strain sequencing project: providing services to taxonomists for standard genome sequencing and annotation.</title>
        <authorList>
            <consortium name="The Broad Institute Genomics Platform"/>
            <consortium name="The Broad Institute Genome Sequencing Center for Infectious Disease"/>
            <person name="Wu L."/>
            <person name="Ma J."/>
        </authorList>
    </citation>
    <scope>NUCLEOTIDE SEQUENCE [LARGE SCALE GENOMIC DNA]</scope>
    <source>
        <strain evidence="6">JCM 4602</strain>
    </source>
</reference>
<feature type="domain" description="FAD-binding" evidence="4">
    <location>
        <begin position="132"/>
        <end position="371"/>
    </location>
</feature>
<proteinExistence type="predicted"/>
<gene>
    <name evidence="5" type="ORF">GCM10010328_24640</name>
</gene>
<organism evidence="5 6">
    <name type="scientific">Streptomyces rubiginosohelvolus</name>
    <dbReference type="NCBI Taxonomy" id="67362"/>
    <lineage>
        <taxon>Bacteria</taxon>
        <taxon>Bacillati</taxon>
        <taxon>Actinomycetota</taxon>
        <taxon>Actinomycetes</taxon>
        <taxon>Kitasatosporales</taxon>
        <taxon>Streptomycetaceae</taxon>
        <taxon>Streptomyces</taxon>
    </lineage>
</organism>
<dbReference type="Gene3D" id="3.50.50.60">
    <property type="entry name" value="FAD/NAD(P)-binding domain"/>
    <property type="match status" value="2"/>
</dbReference>
<name>A0ABQ3BNY7_9ACTN</name>
<keyword evidence="2" id="KW-0503">Monooxygenase</keyword>
<evidence type="ECO:0000256" key="3">
    <source>
        <dbReference type="SAM" id="MobiDB-lite"/>
    </source>
</evidence>
<dbReference type="InterPro" id="IPR002938">
    <property type="entry name" value="FAD-bd"/>
</dbReference>
<evidence type="ECO:0000256" key="2">
    <source>
        <dbReference type="ARBA" id="ARBA00023033"/>
    </source>
</evidence>
<keyword evidence="6" id="KW-1185">Reference proteome</keyword>
<dbReference type="Proteomes" id="UP000624183">
    <property type="component" value="Unassembled WGS sequence"/>
</dbReference>
<comment type="caution">
    <text evidence="5">The sequence shown here is derived from an EMBL/GenBank/DDBJ whole genome shotgun (WGS) entry which is preliminary data.</text>
</comment>
<feature type="region of interest" description="Disordered" evidence="3">
    <location>
        <begin position="429"/>
        <end position="452"/>
    </location>
</feature>
<dbReference type="EMBL" id="BMUW01000003">
    <property type="protein sequence ID" value="GGZ48927.1"/>
    <property type="molecule type" value="Genomic_DNA"/>
</dbReference>
<dbReference type="InterPro" id="IPR050493">
    <property type="entry name" value="FAD-dep_Monooxygenase_BioMet"/>
</dbReference>
<dbReference type="SUPFAM" id="SSF54373">
    <property type="entry name" value="FAD-linked reductases, C-terminal domain"/>
    <property type="match status" value="1"/>
</dbReference>